<keyword evidence="2" id="KW-0732">Signal</keyword>
<dbReference type="Proteomes" id="UP001230156">
    <property type="component" value="Unassembled WGS sequence"/>
</dbReference>
<dbReference type="PANTHER" id="PTHR10579:SF43">
    <property type="entry name" value="ZINC FINGER (C3HC4-TYPE RING FINGER) FAMILY PROTEIN"/>
    <property type="match status" value="1"/>
</dbReference>
<dbReference type="SMART" id="SM00327">
    <property type="entry name" value="VWA"/>
    <property type="match status" value="1"/>
</dbReference>
<accession>A0ABU0YP83</accession>
<dbReference type="InterPro" id="IPR021908">
    <property type="entry name" value="YfbK_C"/>
</dbReference>
<feature type="region of interest" description="Disordered" evidence="1">
    <location>
        <begin position="40"/>
        <end position="73"/>
    </location>
</feature>
<reference evidence="5" key="1">
    <citation type="submission" date="2023-08" db="EMBL/GenBank/DDBJ databases">
        <title>Rhodospirillaceae gen. nov., a novel taxon isolated from the Yangtze River Yuezi River estuary sludge.</title>
        <authorList>
            <person name="Ruan L."/>
        </authorList>
    </citation>
    <scope>NUCLEOTIDE SEQUENCE [LARGE SCALE GENOMIC DNA]</scope>
    <source>
        <strain evidence="5">R-7</strain>
    </source>
</reference>
<feature type="chain" id="PRO_5046195398" evidence="2">
    <location>
        <begin position="21"/>
        <end position="573"/>
    </location>
</feature>
<comment type="caution">
    <text evidence="4">The sequence shown here is derived from an EMBL/GenBank/DDBJ whole genome shotgun (WGS) entry which is preliminary data.</text>
</comment>
<dbReference type="CDD" id="cd01465">
    <property type="entry name" value="vWA_subgroup"/>
    <property type="match status" value="1"/>
</dbReference>
<dbReference type="Gene3D" id="3.40.50.410">
    <property type="entry name" value="von Willebrand factor, type A domain"/>
    <property type="match status" value="1"/>
</dbReference>
<dbReference type="Pfam" id="PF12034">
    <property type="entry name" value="YfbK_C"/>
    <property type="match status" value="1"/>
</dbReference>
<dbReference type="PROSITE" id="PS51257">
    <property type="entry name" value="PROKAR_LIPOPROTEIN"/>
    <property type="match status" value="1"/>
</dbReference>
<dbReference type="InterPro" id="IPR002035">
    <property type="entry name" value="VWF_A"/>
</dbReference>
<feature type="domain" description="VWFA" evidence="3">
    <location>
        <begin position="207"/>
        <end position="392"/>
    </location>
</feature>
<dbReference type="PROSITE" id="PS50234">
    <property type="entry name" value="VWFA"/>
    <property type="match status" value="1"/>
</dbReference>
<organism evidence="4 5">
    <name type="scientific">Dongia sedimenti</name>
    <dbReference type="NCBI Taxonomy" id="3064282"/>
    <lineage>
        <taxon>Bacteria</taxon>
        <taxon>Pseudomonadati</taxon>
        <taxon>Pseudomonadota</taxon>
        <taxon>Alphaproteobacteria</taxon>
        <taxon>Rhodospirillales</taxon>
        <taxon>Dongiaceae</taxon>
        <taxon>Dongia</taxon>
    </lineage>
</organism>
<dbReference type="SUPFAM" id="SSF53300">
    <property type="entry name" value="vWA-like"/>
    <property type="match status" value="1"/>
</dbReference>
<feature type="compositionally biased region" description="Low complexity" evidence="1">
    <location>
        <begin position="48"/>
        <end position="73"/>
    </location>
</feature>
<name>A0ABU0YP83_9PROT</name>
<protein>
    <submittedName>
        <fullName evidence="4">VWA domain-containing protein</fullName>
    </submittedName>
</protein>
<dbReference type="PANTHER" id="PTHR10579">
    <property type="entry name" value="CALCIUM-ACTIVATED CHLORIDE CHANNEL REGULATOR"/>
    <property type="match status" value="1"/>
</dbReference>
<evidence type="ECO:0000256" key="1">
    <source>
        <dbReference type="SAM" id="MobiDB-lite"/>
    </source>
</evidence>
<proteinExistence type="predicted"/>
<evidence type="ECO:0000313" key="5">
    <source>
        <dbReference type="Proteomes" id="UP001230156"/>
    </source>
</evidence>
<dbReference type="Pfam" id="PF00092">
    <property type="entry name" value="VWA"/>
    <property type="match status" value="1"/>
</dbReference>
<evidence type="ECO:0000313" key="4">
    <source>
        <dbReference type="EMBL" id="MDQ7249527.1"/>
    </source>
</evidence>
<dbReference type="RefSeq" id="WP_379957588.1">
    <property type="nucleotide sequence ID" value="NZ_JAUYVI010000005.1"/>
</dbReference>
<evidence type="ECO:0000259" key="3">
    <source>
        <dbReference type="PROSITE" id="PS50234"/>
    </source>
</evidence>
<gene>
    <name evidence="4" type="ORF">Q8A70_17700</name>
</gene>
<feature type="signal peptide" evidence="2">
    <location>
        <begin position="1"/>
        <end position="20"/>
    </location>
</feature>
<evidence type="ECO:0000256" key="2">
    <source>
        <dbReference type="SAM" id="SignalP"/>
    </source>
</evidence>
<sequence>MKTSKWAGLVMIAGSAMVFGCSKDTEQAANSNGKSKAVVTASTQGAGSTTQADAAAPMAAETPAAAPASSSGAVTPGSVEDFCCTLMPPQQQTAIPPANTENYLPIDENPVKQVAEAPVSTFSVDVDSGSYANVRRFILNGQRPPQDAVRVEEMINYFAYDYPAADDLATPFRTTTHIVKTPWNPDSYLLEIGIKGYQPKGERPPANLVFLIDVSGSMEDADKLPLLKSGLRMLAGRLRPEDKVSIVVYAGAAGVVLEPTAGTERGKIESALDQLQAGGSTAGGEGIQLAYAMARKGLIEGGINRIILATDGDFNVGVTDIDQLKTMIEENRKSGIALTTLGFGEGNYNDALMEQIADVGNGNYGYVDSLKEAKRLLVDQLDATIQTIAKDVKVQVEFNPAVVAEYRLIGYENRALKREDFNNDQKDAGEIGAGHTVTALYEIALKGAKGLVVDPLRYGDQPAPTAAPAVKPEEFAFLRLRYKAPDGDTSKLIETPLATARFDKPESANAELDFAAAVAAFGQKLRGGDHLKNYSYDQIAELAKAARGSDEDGTRAEFIDLVELAKALGSSGG</sequence>
<dbReference type="EMBL" id="JAUYVI010000005">
    <property type="protein sequence ID" value="MDQ7249527.1"/>
    <property type="molecule type" value="Genomic_DNA"/>
</dbReference>
<dbReference type="Pfam" id="PF12450">
    <property type="entry name" value="vWF_A"/>
    <property type="match status" value="1"/>
</dbReference>
<dbReference type="InterPro" id="IPR051266">
    <property type="entry name" value="CLCR"/>
</dbReference>
<dbReference type="InterPro" id="IPR022156">
    <property type="entry name" value="Uncharacterised_YfbK_N"/>
</dbReference>
<keyword evidence="5" id="KW-1185">Reference proteome</keyword>
<dbReference type="InterPro" id="IPR036465">
    <property type="entry name" value="vWFA_dom_sf"/>
</dbReference>